<comment type="caution">
    <text evidence="3">The sequence shown here is derived from an EMBL/GenBank/DDBJ whole genome shotgun (WGS) entry which is preliminary data.</text>
</comment>
<dbReference type="Proteomes" id="UP000193719">
    <property type="component" value="Unassembled WGS sequence"/>
</dbReference>
<feature type="domain" description="DNA-directed DNA polymerase family B exonuclease" evidence="2">
    <location>
        <begin position="242"/>
        <end position="372"/>
    </location>
</feature>
<dbReference type="GO" id="GO:0003887">
    <property type="term" value="F:DNA-directed DNA polymerase activity"/>
    <property type="evidence" value="ECO:0007669"/>
    <property type="project" value="TreeGrafter"/>
</dbReference>
<organism evidence="3 4">
    <name type="scientific">Piromyces finnis</name>
    <dbReference type="NCBI Taxonomy" id="1754191"/>
    <lineage>
        <taxon>Eukaryota</taxon>
        <taxon>Fungi</taxon>
        <taxon>Fungi incertae sedis</taxon>
        <taxon>Chytridiomycota</taxon>
        <taxon>Chytridiomycota incertae sedis</taxon>
        <taxon>Neocallimastigomycetes</taxon>
        <taxon>Neocallimastigales</taxon>
        <taxon>Neocallimastigaceae</taxon>
        <taxon>Piromyces</taxon>
    </lineage>
</organism>
<dbReference type="PANTHER" id="PTHR10322:SF23">
    <property type="entry name" value="DNA POLYMERASE DELTA CATALYTIC SUBUNIT"/>
    <property type="match status" value="1"/>
</dbReference>
<dbReference type="AlphaFoldDB" id="A0A1Y1UTU4"/>
<dbReference type="GO" id="GO:0043625">
    <property type="term" value="C:delta DNA polymerase complex"/>
    <property type="evidence" value="ECO:0007669"/>
    <property type="project" value="TreeGrafter"/>
</dbReference>
<dbReference type="SUPFAM" id="SSF53098">
    <property type="entry name" value="Ribonuclease H-like"/>
    <property type="match status" value="1"/>
</dbReference>
<dbReference type="GO" id="GO:0006287">
    <property type="term" value="P:base-excision repair, gap-filling"/>
    <property type="evidence" value="ECO:0007669"/>
    <property type="project" value="TreeGrafter"/>
</dbReference>
<evidence type="ECO:0000256" key="1">
    <source>
        <dbReference type="ARBA" id="ARBA00024411"/>
    </source>
</evidence>
<dbReference type="Gene3D" id="3.30.420.10">
    <property type="entry name" value="Ribonuclease H-like superfamily/Ribonuclease H"/>
    <property type="match status" value="1"/>
</dbReference>
<keyword evidence="4" id="KW-1185">Reference proteome</keyword>
<dbReference type="STRING" id="1754191.A0A1Y1UTU4"/>
<reference evidence="3 4" key="1">
    <citation type="submission" date="2016-08" db="EMBL/GenBank/DDBJ databases">
        <title>Genomes of anaerobic fungi encode conserved fungal cellulosomes for biomass hydrolysis.</title>
        <authorList>
            <consortium name="DOE Joint Genome Institute"/>
            <person name="Haitjema C.H."/>
            <person name="Gilmore S.P."/>
            <person name="Henske J.K."/>
            <person name="Solomon K.V."/>
            <person name="De Groot R."/>
            <person name="Kuo A."/>
            <person name="Mondo S.J."/>
            <person name="Salamov A.A."/>
            <person name="Labutti K."/>
            <person name="Zhao Z."/>
            <person name="Chiniquy J."/>
            <person name="Barry K."/>
            <person name="Brewer H.M."/>
            <person name="Purvine S.O."/>
            <person name="Wright A.T."/>
            <person name="Boxma B."/>
            <person name="Van Alen T."/>
            <person name="Hackstein J.H."/>
            <person name="Baker S.E."/>
            <person name="Grigoriev I.V."/>
            <person name="O'Malley M.A."/>
        </authorList>
    </citation>
    <scope>NUCLEOTIDE SEQUENCE [LARGE SCALE GENOMIC DNA]</scope>
    <source>
        <strain evidence="4">finn</strain>
    </source>
</reference>
<protein>
    <recommendedName>
        <fullName evidence="1">DNA polymerase delta catalytic subunit</fullName>
    </recommendedName>
</protein>
<gene>
    <name evidence="3" type="ORF">BCR36DRAFT_339543</name>
</gene>
<dbReference type="InterPro" id="IPR012337">
    <property type="entry name" value="RNaseH-like_sf"/>
</dbReference>
<proteinExistence type="predicted"/>
<name>A0A1Y1UTU4_9FUNG</name>
<reference evidence="3 4" key="2">
    <citation type="submission" date="2016-08" db="EMBL/GenBank/DDBJ databases">
        <title>Pervasive Adenine N6-methylation of Active Genes in Fungi.</title>
        <authorList>
            <consortium name="DOE Joint Genome Institute"/>
            <person name="Mondo S.J."/>
            <person name="Dannebaum R.O."/>
            <person name="Kuo R.C."/>
            <person name="Labutti K."/>
            <person name="Haridas S."/>
            <person name="Kuo A."/>
            <person name="Salamov A."/>
            <person name="Ahrendt S.R."/>
            <person name="Lipzen A."/>
            <person name="Sullivan W."/>
            <person name="Andreopoulos W.B."/>
            <person name="Clum A."/>
            <person name="Lindquist E."/>
            <person name="Daum C."/>
            <person name="Ramamoorthy G.K."/>
            <person name="Gryganskyi A."/>
            <person name="Culley D."/>
            <person name="Magnuson J.K."/>
            <person name="James T.Y."/>
            <person name="O'Malley M.A."/>
            <person name="Stajich J.E."/>
            <person name="Spatafora J.W."/>
            <person name="Visel A."/>
            <person name="Grigoriev I.V."/>
        </authorList>
    </citation>
    <scope>NUCLEOTIDE SEQUENCE [LARGE SCALE GENOMIC DNA]</scope>
    <source>
        <strain evidence="4">finn</strain>
    </source>
</reference>
<feature type="non-terminal residue" evidence="3">
    <location>
        <position position="406"/>
    </location>
</feature>
<dbReference type="OrthoDB" id="2414538at2759"/>
<accession>A0A1Y1UTU4</accession>
<evidence type="ECO:0000313" key="4">
    <source>
        <dbReference type="Proteomes" id="UP000193719"/>
    </source>
</evidence>
<dbReference type="GO" id="GO:0045004">
    <property type="term" value="P:DNA replication proofreading"/>
    <property type="evidence" value="ECO:0007669"/>
    <property type="project" value="TreeGrafter"/>
</dbReference>
<dbReference type="InterPro" id="IPR006133">
    <property type="entry name" value="DNA-dir_DNA_pol_B_exonuc"/>
</dbReference>
<dbReference type="EMBL" id="MCFH01000089">
    <property type="protein sequence ID" value="ORX41438.1"/>
    <property type="molecule type" value="Genomic_DNA"/>
</dbReference>
<dbReference type="GO" id="GO:0006297">
    <property type="term" value="P:nucleotide-excision repair, DNA gap filling"/>
    <property type="evidence" value="ECO:0007669"/>
    <property type="project" value="TreeGrafter"/>
</dbReference>
<dbReference type="InterPro" id="IPR050240">
    <property type="entry name" value="DNA_pol_type-B"/>
</dbReference>
<dbReference type="Pfam" id="PF03104">
    <property type="entry name" value="DNA_pol_B_exo1"/>
    <property type="match status" value="1"/>
</dbReference>
<evidence type="ECO:0000313" key="3">
    <source>
        <dbReference type="EMBL" id="ORX41438.1"/>
    </source>
</evidence>
<dbReference type="GO" id="GO:0008296">
    <property type="term" value="F:3'-5'-DNA exonuclease activity"/>
    <property type="evidence" value="ECO:0007669"/>
    <property type="project" value="TreeGrafter"/>
</dbReference>
<dbReference type="InterPro" id="IPR036397">
    <property type="entry name" value="RNaseH_sf"/>
</dbReference>
<evidence type="ECO:0000259" key="2">
    <source>
        <dbReference type="Pfam" id="PF03104"/>
    </source>
</evidence>
<dbReference type="PANTHER" id="PTHR10322">
    <property type="entry name" value="DNA POLYMERASE CATALYTIC SUBUNIT"/>
    <property type="match status" value="1"/>
</dbReference>
<dbReference type="GO" id="GO:0003676">
    <property type="term" value="F:nucleic acid binding"/>
    <property type="evidence" value="ECO:0007669"/>
    <property type="project" value="InterPro"/>
</dbReference>
<sequence>MSHDFESFPNCYLYNDFISTISIVYHYKDIQRNIAICVKYKDENNIVNCLPLNEIDPSFLPFIDEKKFNNSCKHFTFFDESNNNENNNNLITNKDKDNLYSNKLDKSVNKENNNLVGAKESNKTNFVDKTDNYDKSIPTCVNKQDLTLYNNNTCSNNSNNNDDLNIICSGINNKTEIENRYYRLKKLLNRNYTFNSSTKDRFNRLKCMINNSLGNEKLIKDSLNRIKVATEKEEENTFEPIEEFITKHEQSKKDKLLKTDILNDKYDVIYVESEYDLICEFFSQIRKLDPDIIIGYNTFGFDYKYLAQRAGMHTIIDQKDSPFKANRIFNMPTKFINTSNNEVELKIPGRIAIDIFKYAKSLNMPSASLNYVSEQLLNKHKIDLPYKDMFYLIHENTDDSLNKVAM</sequence>